<dbReference type="GO" id="GO:0008270">
    <property type="term" value="F:zinc ion binding"/>
    <property type="evidence" value="ECO:0007669"/>
    <property type="project" value="InterPro"/>
</dbReference>
<dbReference type="Proteomes" id="UP000243723">
    <property type="component" value="Unassembled WGS sequence"/>
</dbReference>
<feature type="compositionally biased region" description="Low complexity" evidence="6">
    <location>
        <begin position="136"/>
        <end position="152"/>
    </location>
</feature>
<sequence>MDPTRWAAIVARDKAFDGAFVYCVKSTKIYCRPTCAARLARRANVHFCDTAVDAETAGFRPCKRCKPELFSHTPQDDKVQQACSTICRFSLGPDNPRLEDLAREVGLTKHHFHRLFKKKTGLTPRQYAEALRASDSETMTSSPSSLATSTGSNPHAVQVPASNSPSAAVIHDDTFIDPNLLWLEEKSTNQYPLGSVSSNPLTWEWFDMEFTAGTDAEMALLEPV</sequence>
<feature type="domain" description="HTH araC/xylS-type" evidence="7">
    <location>
        <begin position="91"/>
        <end position="130"/>
    </location>
</feature>
<feature type="region of interest" description="Disordered" evidence="6">
    <location>
        <begin position="132"/>
        <end position="161"/>
    </location>
</feature>
<protein>
    <recommendedName>
        <fullName evidence="7">HTH araC/xylS-type domain-containing protein</fullName>
    </recommendedName>
</protein>
<evidence type="ECO:0000259" key="7">
    <source>
        <dbReference type="PROSITE" id="PS01124"/>
    </source>
</evidence>
<dbReference type="InterPro" id="IPR018060">
    <property type="entry name" value="HTH_AraC"/>
</dbReference>
<keyword evidence="5" id="KW-0804">Transcription</keyword>
<keyword evidence="4" id="KW-0010">Activator</keyword>
<dbReference type="InterPro" id="IPR004026">
    <property type="entry name" value="Ada_DNA_repair_Zn-bd"/>
</dbReference>
<evidence type="ECO:0000256" key="1">
    <source>
        <dbReference type="ARBA" id="ARBA00001947"/>
    </source>
</evidence>
<evidence type="ECO:0000256" key="6">
    <source>
        <dbReference type="SAM" id="MobiDB-lite"/>
    </source>
</evidence>
<dbReference type="GO" id="GO:0003700">
    <property type="term" value="F:DNA-binding transcription factor activity"/>
    <property type="evidence" value="ECO:0007669"/>
    <property type="project" value="InterPro"/>
</dbReference>
<dbReference type="EMBL" id="NHZQ01000335">
    <property type="protein sequence ID" value="PSK42104.1"/>
    <property type="molecule type" value="Genomic_DNA"/>
</dbReference>
<dbReference type="AlphaFoldDB" id="A0A2P7Z1L1"/>
<keyword evidence="2" id="KW-0489">Methyltransferase</keyword>
<name>A0A2P7Z1L1_9PEZI</name>
<dbReference type="Gene3D" id="3.40.10.10">
    <property type="entry name" value="DNA Methylphosphotriester Repair Domain"/>
    <property type="match status" value="1"/>
</dbReference>
<dbReference type="Gene3D" id="1.10.10.60">
    <property type="entry name" value="Homeodomain-like"/>
    <property type="match status" value="1"/>
</dbReference>
<evidence type="ECO:0000256" key="4">
    <source>
        <dbReference type="ARBA" id="ARBA00023159"/>
    </source>
</evidence>
<evidence type="ECO:0000256" key="2">
    <source>
        <dbReference type="ARBA" id="ARBA00022603"/>
    </source>
</evidence>
<comment type="cofactor">
    <cofactor evidence="1">
        <name>Zn(2+)</name>
        <dbReference type="ChEBI" id="CHEBI:29105"/>
    </cofactor>
</comment>
<dbReference type="InterPro" id="IPR035451">
    <property type="entry name" value="Ada-like_dom_sf"/>
</dbReference>
<dbReference type="STRING" id="40998.A0A2P7Z1L1"/>
<keyword evidence="2" id="KW-0808">Transferase</keyword>
<reference evidence="8 9" key="1">
    <citation type="submission" date="2017-05" db="EMBL/GenBank/DDBJ databases">
        <title>Draft genome sequence of Elsinoe australis.</title>
        <authorList>
            <person name="Cheng Q."/>
        </authorList>
    </citation>
    <scope>NUCLEOTIDE SEQUENCE [LARGE SCALE GENOMIC DNA]</scope>
    <source>
        <strain evidence="8 9">NL1</strain>
    </source>
</reference>
<comment type="caution">
    <text evidence="8">The sequence shown here is derived from an EMBL/GenBank/DDBJ whole genome shotgun (WGS) entry which is preliminary data.</text>
</comment>
<dbReference type="SUPFAM" id="SSF57884">
    <property type="entry name" value="Ada DNA repair protein, N-terminal domain (N-Ada 10)"/>
    <property type="match status" value="1"/>
</dbReference>
<evidence type="ECO:0000313" key="9">
    <source>
        <dbReference type="Proteomes" id="UP000243723"/>
    </source>
</evidence>
<evidence type="ECO:0000313" key="8">
    <source>
        <dbReference type="EMBL" id="PSK42104.1"/>
    </source>
</evidence>
<evidence type="ECO:0000256" key="3">
    <source>
        <dbReference type="ARBA" id="ARBA00023015"/>
    </source>
</evidence>
<dbReference type="InterPro" id="IPR009057">
    <property type="entry name" value="Homeodomain-like_sf"/>
</dbReference>
<gene>
    <name evidence="8" type="ORF">B9Z65_4018</name>
</gene>
<organism evidence="8 9">
    <name type="scientific">Elsinoe australis</name>
    <dbReference type="NCBI Taxonomy" id="40998"/>
    <lineage>
        <taxon>Eukaryota</taxon>
        <taxon>Fungi</taxon>
        <taxon>Dikarya</taxon>
        <taxon>Ascomycota</taxon>
        <taxon>Pezizomycotina</taxon>
        <taxon>Dothideomycetes</taxon>
        <taxon>Dothideomycetidae</taxon>
        <taxon>Myriangiales</taxon>
        <taxon>Elsinoaceae</taxon>
        <taxon>Elsinoe</taxon>
    </lineage>
</organism>
<dbReference type="PROSITE" id="PS01124">
    <property type="entry name" value="HTH_ARAC_FAMILY_2"/>
    <property type="match status" value="1"/>
</dbReference>
<keyword evidence="9" id="KW-1185">Reference proteome</keyword>
<keyword evidence="3" id="KW-0805">Transcription regulation</keyword>
<dbReference type="GO" id="GO:0006281">
    <property type="term" value="P:DNA repair"/>
    <property type="evidence" value="ECO:0007669"/>
    <property type="project" value="InterPro"/>
</dbReference>
<dbReference type="Pfam" id="PF00165">
    <property type="entry name" value="HTH_AraC"/>
    <property type="match status" value="1"/>
</dbReference>
<dbReference type="Pfam" id="PF02805">
    <property type="entry name" value="Ada_Zn_binding"/>
    <property type="match status" value="1"/>
</dbReference>
<dbReference type="OrthoDB" id="2447880at2759"/>
<accession>A0A2P7Z1L1</accession>
<dbReference type="SUPFAM" id="SSF46689">
    <property type="entry name" value="Homeodomain-like"/>
    <property type="match status" value="1"/>
</dbReference>
<proteinExistence type="predicted"/>
<dbReference type="GO" id="GO:0008168">
    <property type="term" value="F:methyltransferase activity"/>
    <property type="evidence" value="ECO:0007669"/>
    <property type="project" value="UniProtKB-KW"/>
</dbReference>
<dbReference type="GO" id="GO:0043565">
    <property type="term" value="F:sequence-specific DNA binding"/>
    <property type="evidence" value="ECO:0007669"/>
    <property type="project" value="InterPro"/>
</dbReference>
<dbReference type="GO" id="GO:0032259">
    <property type="term" value="P:methylation"/>
    <property type="evidence" value="ECO:0007669"/>
    <property type="project" value="UniProtKB-KW"/>
</dbReference>
<evidence type="ECO:0000256" key="5">
    <source>
        <dbReference type="ARBA" id="ARBA00023163"/>
    </source>
</evidence>